<name>A0A382DWD3_9ZZZZ</name>
<feature type="compositionally biased region" description="Polar residues" evidence="1">
    <location>
        <begin position="62"/>
        <end position="82"/>
    </location>
</feature>
<reference evidence="2" key="1">
    <citation type="submission" date="2018-05" db="EMBL/GenBank/DDBJ databases">
        <authorList>
            <person name="Lanie J.A."/>
            <person name="Ng W.-L."/>
            <person name="Kazmierczak K.M."/>
            <person name="Andrzejewski T.M."/>
            <person name="Davidsen T.M."/>
            <person name="Wayne K.J."/>
            <person name="Tettelin H."/>
            <person name="Glass J.I."/>
            <person name="Rusch D."/>
            <person name="Podicherti R."/>
            <person name="Tsui H.-C.T."/>
            <person name="Winkler M.E."/>
        </authorList>
    </citation>
    <scope>NUCLEOTIDE SEQUENCE</scope>
</reference>
<accession>A0A382DWD3</accession>
<evidence type="ECO:0000256" key="1">
    <source>
        <dbReference type="SAM" id="MobiDB-lite"/>
    </source>
</evidence>
<sequence>MATRKCPFCKGTGVGEDDSMYSPPWAVRLGQPSPDVIIRGKCLDCEGTGKQHKGWIAGSGSGSQSKPTGSNIRSSSGHYVVY</sequence>
<dbReference type="EMBL" id="UINC01041088">
    <property type="protein sequence ID" value="SVB41867.1"/>
    <property type="molecule type" value="Genomic_DNA"/>
</dbReference>
<protein>
    <submittedName>
        <fullName evidence="2">Uncharacterized protein</fullName>
    </submittedName>
</protein>
<feature type="region of interest" description="Disordered" evidence="1">
    <location>
        <begin position="54"/>
        <end position="82"/>
    </location>
</feature>
<evidence type="ECO:0000313" key="2">
    <source>
        <dbReference type="EMBL" id="SVB41867.1"/>
    </source>
</evidence>
<dbReference type="AlphaFoldDB" id="A0A382DWD3"/>
<proteinExistence type="predicted"/>
<organism evidence="2">
    <name type="scientific">marine metagenome</name>
    <dbReference type="NCBI Taxonomy" id="408172"/>
    <lineage>
        <taxon>unclassified sequences</taxon>
        <taxon>metagenomes</taxon>
        <taxon>ecological metagenomes</taxon>
    </lineage>
</organism>
<gene>
    <name evidence="2" type="ORF">METZ01_LOCUS194721</name>
</gene>